<protein>
    <submittedName>
        <fullName evidence="1">5794_t:CDS:1</fullName>
    </submittedName>
</protein>
<feature type="non-terminal residue" evidence="1">
    <location>
        <position position="1"/>
    </location>
</feature>
<dbReference type="Proteomes" id="UP000789920">
    <property type="component" value="Unassembled WGS sequence"/>
</dbReference>
<proteinExistence type="predicted"/>
<evidence type="ECO:0000313" key="1">
    <source>
        <dbReference type="EMBL" id="CAG8796397.1"/>
    </source>
</evidence>
<name>A0ACA9RJS3_9GLOM</name>
<feature type="non-terminal residue" evidence="1">
    <location>
        <position position="78"/>
    </location>
</feature>
<sequence>NDSRTHAIRHCYKKMVNEKERKDMRDRLASSDKTCQRIDKKIRNLPELSDDIILKYAKSKHENGIFENLYKLKDRTDL</sequence>
<comment type="caution">
    <text evidence="1">The sequence shown here is derived from an EMBL/GenBank/DDBJ whole genome shotgun (WGS) entry which is preliminary data.</text>
</comment>
<gene>
    <name evidence="1" type="ORF">RPERSI_LOCUS20149</name>
</gene>
<organism evidence="1 2">
    <name type="scientific">Racocetra persica</name>
    <dbReference type="NCBI Taxonomy" id="160502"/>
    <lineage>
        <taxon>Eukaryota</taxon>
        <taxon>Fungi</taxon>
        <taxon>Fungi incertae sedis</taxon>
        <taxon>Mucoromycota</taxon>
        <taxon>Glomeromycotina</taxon>
        <taxon>Glomeromycetes</taxon>
        <taxon>Diversisporales</taxon>
        <taxon>Gigasporaceae</taxon>
        <taxon>Racocetra</taxon>
    </lineage>
</organism>
<accession>A0ACA9RJS3</accession>
<reference evidence="1" key="1">
    <citation type="submission" date="2021-06" db="EMBL/GenBank/DDBJ databases">
        <authorList>
            <person name="Kallberg Y."/>
            <person name="Tangrot J."/>
            <person name="Rosling A."/>
        </authorList>
    </citation>
    <scope>NUCLEOTIDE SEQUENCE</scope>
    <source>
        <strain evidence="1">MA461A</strain>
    </source>
</reference>
<keyword evidence="2" id="KW-1185">Reference proteome</keyword>
<dbReference type="EMBL" id="CAJVQC010056402">
    <property type="protein sequence ID" value="CAG8796397.1"/>
    <property type="molecule type" value="Genomic_DNA"/>
</dbReference>
<evidence type="ECO:0000313" key="2">
    <source>
        <dbReference type="Proteomes" id="UP000789920"/>
    </source>
</evidence>